<evidence type="ECO:0000256" key="2">
    <source>
        <dbReference type="ARBA" id="ARBA00022723"/>
    </source>
</evidence>
<evidence type="ECO:0000313" key="7">
    <source>
        <dbReference type="Proteomes" id="UP000058925"/>
    </source>
</evidence>
<dbReference type="NCBIfam" id="NF004036">
    <property type="entry name" value="PRK05508.1"/>
    <property type="match status" value="1"/>
</dbReference>
<sequence length="129" mass="14747">MSYNELTPEEKRIIVDKATEAPFIGKYDNFYEDGTFICRRCNNPLFSSKSKFDAGCGWPSFDESFQNAIKRIPDPDGIRTEIECHNCGAHLGHEFLGEHLTDKNTRECVNSLSIHFIPKGRELPKVVHK</sequence>
<evidence type="ECO:0000256" key="3">
    <source>
        <dbReference type="ARBA" id="ARBA00022833"/>
    </source>
</evidence>
<dbReference type="GO" id="GO:0006979">
    <property type="term" value="P:response to oxidative stress"/>
    <property type="evidence" value="ECO:0007669"/>
    <property type="project" value="InterPro"/>
</dbReference>
<dbReference type="RefSeq" id="WP_196817779.1">
    <property type="nucleotide sequence ID" value="NZ_CP012850.1"/>
</dbReference>
<keyword evidence="7" id="KW-1185">Reference proteome</keyword>
<dbReference type="OrthoDB" id="5961at2157"/>
<accession>A0A654LV03</accession>
<dbReference type="Pfam" id="PF01641">
    <property type="entry name" value="SelR"/>
    <property type="match status" value="1"/>
</dbReference>
<dbReference type="PANTHER" id="PTHR46081:SF8">
    <property type="entry name" value="PEPTIDE METHIONINE SULFOXIDE REDUCTASE 2"/>
    <property type="match status" value="1"/>
</dbReference>
<dbReference type="GO" id="GO:0033743">
    <property type="term" value="F:peptide-methionine (R)-S-oxide reductase activity"/>
    <property type="evidence" value="ECO:0007669"/>
    <property type="project" value="UniProtKB-EC"/>
</dbReference>
<dbReference type="InterPro" id="IPR011057">
    <property type="entry name" value="Mss4-like_sf"/>
</dbReference>
<evidence type="ECO:0000256" key="1">
    <source>
        <dbReference type="ARBA" id="ARBA00001947"/>
    </source>
</evidence>
<dbReference type="KEGG" id="taa:NMY3_01069"/>
<feature type="domain" description="MsrB" evidence="5">
    <location>
        <begin position="1"/>
        <end position="119"/>
    </location>
</feature>
<dbReference type="PROSITE" id="PS51790">
    <property type="entry name" value="MSRB"/>
    <property type="match status" value="1"/>
</dbReference>
<protein>
    <submittedName>
        <fullName evidence="6">Peptide methionine sulfoxide reductase MsrB</fullName>
        <ecNumber evidence="6">1.8.4.12</ecNumber>
    </submittedName>
</protein>
<keyword evidence="2" id="KW-0479">Metal-binding</keyword>
<dbReference type="GO" id="GO:0030091">
    <property type="term" value="P:protein repair"/>
    <property type="evidence" value="ECO:0007669"/>
    <property type="project" value="InterPro"/>
</dbReference>
<keyword evidence="3" id="KW-0862">Zinc</keyword>
<organism evidence="6 7">
    <name type="scientific">Candidatus Nitrosocosmicus oleophilus</name>
    <dbReference type="NCBI Taxonomy" id="1353260"/>
    <lineage>
        <taxon>Archaea</taxon>
        <taxon>Nitrososphaerota</taxon>
        <taxon>Nitrososphaeria</taxon>
        <taxon>Nitrososphaerales</taxon>
        <taxon>Nitrososphaeraceae</taxon>
        <taxon>Candidatus Nitrosocosmicus</taxon>
    </lineage>
</organism>
<gene>
    <name evidence="6" type="primary">msrB_1</name>
    <name evidence="6" type="ORF">NMY3_01069</name>
</gene>
<reference evidence="7" key="1">
    <citation type="submission" date="2015-10" db="EMBL/GenBank/DDBJ databases">
        <title>Niche specialization of a soil ammonia-oxidizing archaeon, Candidatus Nitrosocosmicus oleophilus.</title>
        <authorList>
            <person name="Jung M.-Y."/>
            <person name="Rhee S.-K."/>
        </authorList>
    </citation>
    <scope>NUCLEOTIDE SEQUENCE [LARGE SCALE GENOMIC DNA]</scope>
    <source>
        <strain evidence="7">MY3</strain>
    </source>
</reference>
<dbReference type="AlphaFoldDB" id="A0A654LV03"/>
<dbReference type="GeneID" id="60421180"/>
<dbReference type="EC" id="1.8.4.12" evidence="6"/>
<evidence type="ECO:0000313" key="6">
    <source>
        <dbReference type="EMBL" id="ALI35274.1"/>
    </source>
</evidence>
<evidence type="ECO:0000259" key="5">
    <source>
        <dbReference type="PROSITE" id="PS51790"/>
    </source>
</evidence>
<dbReference type="PANTHER" id="PTHR46081">
    <property type="entry name" value="PEPTIDE METHIONINE SULFOXIDE REDUCTASE 2"/>
    <property type="match status" value="1"/>
</dbReference>
<keyword evidence="4 6" id="KW-0560">Oxidoreductase</keyword>
<dbReference type="InterPro" id="IPR028427">
    <property type="entry name" value="Met_Sox_Rdtase_MsrB"/>
</dbReference>
<proteinExistence type="predicted"/>
<dbReference type="InterPro" id="IPR002579">
    <property type="entry name" value="Met_Sox_Rdtase_MsrB_dom"/>
</dbReference>
<evidence type="ECO:0000256" key="4">
    <source>
        <dbReference type="ARBA" id="ARBA00023002"/>
    </source>
</evidence>
<comment type="cofactor">
    <cofactor evidence="1">
        <name>Zn(2+)</name>
        <dbReference type="ChEBI" id="CHEBI:29105"/>
    </cofactor>
</comment>
<dbReference type="EMBL" id="CP012850">
    <property type="protein sequence ID" value="ALI35274.1"/>
    <property type="molecule type" value="Genomic_DNA"/>
</dbReference>
<dbReference type="Proteomes" id="UP000058925">
    <property type="component" value="Chromosome"/>
</dbReference>
<dbReference type="GO" id="GO:0046872">
    <property type="term" value="F:metal ion binding"/>
    <property type="evidence" value="ECO:0007669"/>
    <property type="project" value="UniProtKB-KW"/>
</dbReference>
<name>A0A654LV03_9ARCH</name>
<dbReference type="SUPFAM" id="SSF51316">
    <property type="entry name" value="Mss4-like"/>
    <property type="match status" value="1"/>
</dbReference>
<dbReference type="Gene3D" id="2.170.150.20">
    <property type="entry name" value="Peptide methionine sulfoxide reductase"/>
    <property type="match status" value="1"/>
</dbReference>